<comment type="similarity">
    <text evidence="1">Belongs to the thiolase-like superfamily. Thiolase family.</text>
</comment>
<dbReference type="PANTHER" id="PTHR18919">
    <property type="entry name" value="ACETYL-COA C-ACYLTRANSFERASE"/>
    <property type="match status" value="1"/>
</dbReference>
<evidence type="ECO:0000256" key="4">
    <source>
        <dbReference type="ARBA" id="ARBA00023315"/>
    </source>
</evidence>
<reference evidence="7 8" key="1">
    <citation type="journal article" date="2015" name="Appl. Environ. Microbiol.">
        <title>The Geoglobus acetivorans genome: Fe(III) reduction, acetate utilization, autotrophic growth, and degradation of aromatic compounds in a hyperthermophilic archaeon.</title>
        <authorList>
            <person name="Mardanov A.V."/>
            <person name="Slododkina G.B."/>
            <person name="Slobodkin A.I."/>
            <person name="Beletsky A.V."/>
            <person name="Gavrilov S.N."/>
            <person name="Kublanov I.V."/>
            <person name="Bonch-Osmolovskaya E.A."/>
            <person name="Skryabin K.G."/>
            <person name="Ravin N.V."/>
        </authorList>
    </citation>
    <scope>NUCLEOTIDE SEQUENCE [LARGE SCALE GENOMIC DNA]</scope>
    <source>
        <strain evidence="7 8">SBH6</strain>
    </source>
</reference>
<dbReference type="KEGG" id="gac:GACE_0723"/>
<evidence type="ECO:0000256" key="2">
    <source>
        <dbReference type="ARBA" id="ARBA00022679"/>
    </source>
</evidence>
<proteinExistence type="inferred from homology"/>
<evidence type="ECO:0000259" key="6">
    <source>
        <dbReference type="Pfam" id="PF02803"/>
    </source>
</evidence>
<keyword evidence="4" id="KW-0012">Acyltransferase</keyword>
<feature type="domain" description="Thiolase N-terminal" evidence="5">
    <location>
        <begin position="5"/>
        <end position="262"/>
    </location>
</feature>
<dbReference type="Proteomes" id="UP000030624">
    <property type="component" value="Chromosome"/>
</dbReference>
<protein>
    <submittedName>
        <fullName evidence="7">3-ketoacyl-CoA thiolase</fullName>
    </submittedName>
</protein>
<dbReference type="Pfam" id="PF02803">
    <property type="entry name" value="Thiolase_C"/>
    <property type="match status" value="1"/>
</dbReference>
<evidence type="ECO:0000256" key="1">
    <source>
        <dbReference type="ARBA" id="ARBA00010982"/>
    </source>
</evidence>
<dbReference type="STRING" id="565033.GACE_0723"/>
<keyword evidence="3" id="KW-0414">Isoprene biosynthesis</keyword>
<dbReference type="InterPro" id="IPR020610">
    <property type="entry name" value="Thiolase_AS"/>
</dbReference>
<dbReference type="PIRSF" id="PIRSF000429">
    <property type="entry name" value="Ac-CoA_Ac_transf"/>
    <property type="match status" value="1"/>
</dbReference>
<keyword evidence="2" id="KW-0808">Transferase</keyword>
<dbReference type="Pfam" id="PF00108">
    <property type="entry name" value="Thiolase_N"/>
    <property type="match status" value="1"/>
</dbReference>
<dbReference type="PROSITE" id="PS00737">
    <property type="entry name" value="THIOLASE_2"/>
    <property type="match status" value="1"/>
</dbReference>
<name>A0A0A7GCN8_GEOAI</name>
<evidence type="ECO:0000313" key="8">
    <source>
        <dbReference type="Proteomes" id="UP000030624"/>
    </source>
</evidence>
<dbReference type="InterPro" id="IPR016039">
    <property type="entry name" value="Thiolase-like"/>
</dbReference>
<dbReference type="eggNOG" id="arCOG01282">
    <property type="taxonomic scope" value="Archaea"/>
</dbReference>
<dbReference type="Gene3D" id="3.40.47.10">
    <property type="match status" value="2"/>
</dbReference>
<dbReference type="SUPFAM" id="SSF53901">
    <property type="entry name" value="Thiolase-like"/>
    <property type="match status" value="2"/>
</dbReference>
<dbReference type="InterPro" id="IPR020617">
    <property type="entry name" value="Thiolase_C"/>
</dbReference>
<dbReference type="RefSeq" id="WP_048091244.1">
    <property type="nucleotide sequence ID" value="NZ_CP009552.1"/>
</dbReference>
<evidence type="ECO:0000313" key="7">
    <source>
        <dbReference type="EMBL" id="AIY89774.1"/>
    </source>
</evidence>
<dbReference type="InterPro" id="IPR002155">
    <property type="entry name" value="Thiolase"/>
</dbReference>
<dbReference type="PANTHER" id="PTHR18919:SF107">
    <property type="entry name" value="ACETYL-COA ACETYLTRANSFERASE, CYTOSOLIC"/>
    <property type="match status" value="1"/>
</dbReference>
<dbReference type="InterPro" id="IPR020616">
    <property type="entry name" value="Thiolase_N"/>
</dbReference>
<dbReference type="GeneID" id="24797322"/>
<gene>
    <name evidence="7" type="ORF">GACE_0723</name>
</gene>
<dbReference type="CDD" id="cd00751">
    <property type="entry name" value="thiolase"/>
    <property type="match status" value="1"/>
</dbReference>
<accession>A0A0A7GCN8</accession>
<dbReference type="NCBIfam" id="TIGR01930">
    <property type="entry name" value="AcCoA-C-Actrans"/>
    <property type="match status" value="1"/>
</dbReference>
<dbReference type="AlphaFoldDB" id="A0A0A7GCN8"/>
<organism evidence="7 8">
    <name type="scientific">Geoglobus acetivorans</name>
    <dbReference type="NCBI Taxonomy" id="565033"/>
    <lineage>
        <taxon>Archaea</taxon>
        <taxon>Methanobacteriati</taxon>
        <taxon>Methanobacteriota</taxon>
        <taxon>Archaeoglobi</taxon>
        <taxon>Archaeoglobales</taxon>
        <taxon>Archaeoglobaceae</taxon>
        <taxon>Geoglobus</taxon>
    </lineage>
</organism>
<dbReference type="HOGENOM" id="CLU_031026_0_0_2"/>
<sequence>MTRTVIVSGVRTPIGRFGGGLKDVSAVELGSIVIREAIERAGIKPEDVDEVIMGHVVTAGCGQNTARHAALRAGLPDTIPAYQINKVCTSGLKAVALGHLMIQMGEAEIVVAGGMESMSNVPYALMKARWGYRMFNDTLVDLMVHDGLWDPIYNQHMAENTEDVANEFGVSRDEMDEWSYYSHVKAIKAIDEGKFKDEIIPVTIKEKKGDKVVDTDENPRRDTTLEKIKSLKPVFRPDGKITAANAPNTSDGAAAVVLMSEEKAKELGIEPKLEVLAHGQASRDPKYIATVPAYAAEIALEKAGVAKEEIGLWEINEAFAAVTLISAKYLLNIDLDRVNVNGGAVALGHPIGATGARLVVTLMHEMLRRNEECGVVTLCAGMAQGDAIVFRKY</sequence>
<dbReference type="FunFam" id="3.40.47.10:FF:000010">
    <property type="entry name" value="Acetyl-CoA acetyltransferase (Thiolase)"/>
    <property type="match status" value="1"/>
</dbReference>
<evidence type="ECO:0000256" key="3">
    <source>
        <dbReference type="ARBA" id="ARBA00023229"/>
    </source>
</evidence>
<dbReference type="GO" id="GO:0016747">
    <property type="term" value="F:acyltransferase activity, transferring groups other than amino-acyl groups"/>
    <property type="evidence" value="ECO:0007669"/>
    <property type="project" value="InterPro"/>
</dbReference>
<dbReference type="GO" id="GO:0008299">
    <property type="term" value="P:isoprenoid biosynthetic process"/>
    <property type="evidence" value="ECO:0007669"/>
    <property type="project" value="UniProtKB-KW"/>
</dbReference>
<feature type="domain" description="Thiolase C-terminal" evidence="6">
    <location>
        <begin position="272"/>
        <end position="391"/>
    </location>
</feature>
<dbReference type="PROSITE" id="PS00099">
    <property type="entry name" value="THIOLASE_3"/>
    <property type="match status" value="1"/>
</dbReference>
<evidence type="ECO:0000259" key="5">
    <source>
        <dbReference type="Pfam" id="PF00108"/>
    </source>
</evidence>
<dbReference type="InterPro" id="IPR020613">
    <property type="entry name" value="Thiolase_CS"/>
</dbReference>
<dbReference type="EMBL" id="CP009552">
    <property type="protein sequence ID" value="AIY89774.1"/>
    <property type="molecule type" value="Genomic_DNA"/>
</dbReference>